<dbReference type="OrthoDB" id="161020at2"/>
<evidence type="ECO:0000256" key="1">
    <source>
        <dbReference type="SAM" id="MobiDB-lite"/>
    </source>
</evidence>
<dbReference type="Proteomes" id="UP000198859">
    <property type="component" value="Chromosome I"/>
</dbReference>
<keyword evidence="3" id="KW-1185">Reference proteome</keyword>
<feature type="region of interest" description="Disordered" evidence="1">
    <location>
        <begin position="43"/>
        <end position="65"/>
    </location>
</feature>
<gene>
    <name evidence="2" type="ORF">SAMN04488570_1089</name>
</gene>
<reference evidence="3" key="1">
    <citation type="submission" date="2016-10" db="EMBL/GenBank/DDBJ databases">
        <authorList>
            <person name="Varghese N."/>
            <person name="Submissions S."/>
        </authorList>
    </citation>
    <scope>NUCLEOTIDE SEQUENCE [LARGE SCALE GENOMIC DNA]</scope>
    <source>
        <strain evidence="3">DSM 22127</strain>
    </source>
</reference>
<dbReference type="EMBL" id="LT629757">
    <property type="protein sequence ID" value="SDS08290.1"/>
    <property type="molecule type" value="Genomic_DNA"/>
</dbReference>
<dbReference type="RefSeq" id="WP_091726981.1">
    <property type="nucleotide sequence ID" value="NZ_LT629757.1"/>
</dbReference>
<protein>
    <submittedName>
        <fullName evidence="2">Uncharacterized protein</fullName>
    </submittedName>
</protein>
<dbReference type="AlphaFoldDB" id="A0A1H1PB31"/>
<accession>A0A1H1PB31</accession>
<sequence length="120" mass="12564">MSAATVENPYAGQGAVLLDIGGDVGAVVVEVPDEMEGVEVEIRPAGAPGGGHHHAHDHGTHTHHPHVAVVRRPVADGLVASLVFGEVVEGSYVLVVKDTDDVQLRVEVRGGEVTQTSWPR</sequence>
<feature type="compositionally biased region" description="Basic residues" evidence="1">
    <location>
        <begin position="51"/>
        <end position="65"/>
    </location>
</feature>
<name>A0A1H1PB31_9ACTN</name>
<organism evidence="2 3">
    <name type="scientific">Nocardioides scoriae</name>
    <dbReference type="NCBI Taxonomy" id="642780"/>
    <lineage>
        <taxon>Bacteria</taxon>
        <taxon>Bacillati</taxon>
        <taxon>Actinomycetota</taxon>
        <taxon>Actinomycetes</taxon>
        <taxon>Propionibacteriales</taxon>
        <taxon>Nocardioidaceae</taxon>
        <taxon>Nocardioides</taxon>
    </lineage>
</organism>
<evidence type="ECO:0000313" key="2">
    <source>
        <dbReference type="EMBL" id="SDS08290.1"/>
    </source>
</evidence>
<dbReference type="STRING" id="642780.SAMN04488570_1089"/>
<proteinExistence type="predicted"/>
<evidence type="ECO:0000313" key="3">
    <source>
        <dbReference type="Proteomes" id="UP000198859"/>
    </source>
</evidence>